<name>A0A2N1PGB9_9BACT</name>
<organism evidence="2 3">
    <name type="scientific">Candidatus Wallbacteria bacterium HGW-Wallbacteria-1</name>
    <dbReference type="NCBI Taxonomy" id="2013854"/>
    <lineage>
        <taxon>Bacteria</taxon>
        <taxon>Candidatus Walliibacteriota</taxon>
    </lineage>
</organism>
<dbReference type="AlphaFoldDB" id="A0A2N1PGB9"/>
<evidence type="ECO:0000313" key="2">
    <source>
        <dbReference type="EMBL" id="PKK87370.1"/>
    </source>
</evidence>
<sequence>MMRHAFLLMFLLGCAMLSSQGMAENIDKRELQTIMHDGVKRSYLVRAAHIPTKPGLPIPLVIVLHGGGGNAAITERMTGFTKKPSKNNSLWFTQMAAVISRTNYSHGTHGTAVVMPWKRM</sequence>
<dbReference type="Gene3D" id="3.40.50.1820">
    <property type="entry name" value="alpha/beta hydrolase"/>
    <property type="match status" value="1"/>
</dbReference>
<evidence type="ECO:0000256" key="1">
    <source>
        <dbReference type="SAM" id="SignalP"/>
    </source>
</evidence>
<dbReference type="EMBL" id="PGXC01000163">
    <property type="protein sequence ID" value="PKK87370.1"/>
    <property type="molecule type" value="Genomic_DNA"/>
</dbReference>
<protein>
    <recommendedName>
        <fullName evidence="4">Esterase</fullName>
    </recommendedName>
</protein>
<evidence type="ECO:0000313" key="3">
    <source>
        <dbReference type="Proteomes" id="UP000233256"/>
    </source>
</evidence>
<accession>A0A2N1PGB9</accession>
<keyword evidence="1" id="KW-0732">Signal</keyword>
<reference evidence="2 3" key="1">
    <citation type="journal article" date="2017" name="ISME J.">
        <title>Potential for microbial H2 and metal transformations associated with novel bacteria and archaea in deep terrestrial subsurface sediments.</title>
        <authorList>
            <person name="Hernsdorf A.W."/>
            <person name="Amano Y."/>
            <person name="Miyakawa K."/>
            <person name="Ise K."/>
            <person name="Suzuki Y."/>
            <person name="Anantharaman K."/>
            <person name="Probst A."/>
            <person name="Burstein D."/>
            <person name="Thomas B.C."/>
            <person name="Banfield J.F."/>
        </authorList>
    </citation>
    <scope>NUCLEOTIDE SEQUENCE [LARGE SCALE GENOMIC DNA]</scope>
    <source>
        <strain evidence="2">HGW-Wallbacteria-1</strain>
    </source>
</reference>
<proteinExistence type="predicted"/>
<dbReference type="InterPro" id="IPR029058">
    <property type="entry name" value="AB_hydrolase_fold"/>
</dbReference>
<feature type="chain" id="PRO_5014780814" description="Esterase" evidence="1">
    <location>
        <begin position="24"/>
        <end position="120"/>
    </location>
</feature>
<dbReference type="Proteomes" id="UP000233256">
    <property type="component" value="Unassembled WGS sequence"/>
</dbReference>
<comment type="caution">
    <text evidence="2">The sequence shown here is derived from an EMBL/GenBank/DDBJ whole genome shotgun (WGS) entry which is preliminary data.</text>
</comment>
<evidence type="ECO:0008006" key="4">
    <source>
        <dbReference type="Google" id="ProtNLM"/>
    </source>
</evidence>
<gene>
    <name evidence="2" type="ORF">CVV64_22210</name>
</gene>
<feature type="signal peptide" evidence="1">
    <location>
        <begin position="1"/>
        <end position="23"/>
    </location>
</feature>